<evidence type="ECO:0000313" key="2">
    <source>
        <dbReference type="Proteomes" id="UP000008550"/>
    </source>
</evidence>
<proteinExistence type="predicted"/>
<dbReference type="STRING" id="498761.HM1_1637"/>
<keyword evidence="2" id="KW-1185">Reference proteome</keyword>
<protein>
    <submittedName>
        <fullName evidence="1">Uncharacterized protein</fullName>
    </submittedName>
</protein>
<dbReference type="AlphaFoldDB" id="B0TE12"/>
<gene>
    <name evidence="1" type="ORF">HM1_1637</name>
</gene>
<dbReference type="Proteomes" id="UP000008550">
    <property type="component" value="Chromosome"/>
</dbReference>
<reference evidence="1 2" key="1">
    <citation type="journal article" date="2008" name="J. Bacteriol.">
        <title>The genome of Heliobacterium modesticaldum, a phototrophic representative of the Firmicutes containing the simplest photosynthetic apparatus.</title>
        <authorList>
            <person name="Sattley W.M."/>
            <person name="Madigan M.T."/>
            <person name="Swingley W.D."/>
            <person name="Cheung P.C."/>
            <person name="Clocksin K.M."/>
            <person name="Conrad A.L."/>
            <person name="Dejesa L.C."/>
            <person name="Honchak B.M."/>
            <person name="Jung D.O."/>
            <person name="Karbach L.E."/>
            <person name="Kurdoglu A."/>
            <person name="Lahiri S."/>
            <person name="Mastrian S.D."/>
            <person name="Page L.E."/>
            <person name="Taylor H.L."/>
            <person name="Wang Z.T."/>
            <person name="Raymond J."/>
            <person name="Chen M."/>
            <person name="Blankenship R.E."/>
            <person name="Touchman J.W."/>
        </authorList>
    </citation>
    <scope>NUCLEOTIDE SEQUENCE [LARGE SCALE GENOMIC DNA]</scope>
    <source>
        <strain evidence="2">ATCC 51547 / Ice1</strain>
    </source>
</reference>
<name>B0TE12_HELMI</name>
<dbReference type="HOGENOM" id="CLU_2916214_0_0_9"/>
<accession>B0TE12</accession>
<dbReference type="KEGG" id="hmo:HM1_1637"/>
<organism evidence="1 2">
    <name type="scientific">Heliobacterium modesticaldum (strain ATCC 51547 / Ice1)</name>
    <dbReference type="NCBI Taxonomy" id="498761"/>
    <lineage>
        <taxon>Bacteria</taxon>
        <taxon>Bacillati</taxon>
        <taxon>Bacillota</taxon>
        <taxon>Clostridia</taxon>
        <taxon>Eubacteriales</taxon>
        <taxon>Heliobacteriaceae</taxon>
        <taxon>Heliomicrobium</taxon>
    </lineage>
</organism>
<dbReference type="EMBL" id="CP000930">
    <property type="protein sequence ID" value="ABZ84207.1"/>
    <property type="molecule type" value="Genomic_DNA"/>
</dbReference>
<sequence length="61" mass="6926">MSAILAPMPTGLPTFYPGMQIKPLSFSGDDGFNGLFYVLPKDHFFRYNDFVTTITKRGRCF</sequence>
<evidence type="ECO:0000313" key="1">
    <source>
        <dbReference type="EMBL" id="ABZ84207.1"/>
    </source>
</evidence>